<comment type="caution">
    <text evidence="1">The sequence shown here is derived from an EMBL/GenBank/DDBJ whole genome shotgun (WGS) entry which is preliminary data.</text>
</comment>
<gene>
    <name evidence="1" type="ORF">RirG_017710</name>
</gene>
<protein>
    <submittedName>
        <fullName evidence="1">Uncharacterized protein</fullName>
    </submittedName>
</protein>
<keyword evidence="2" id="KW-1185">Reference proteome</keyword>
<dbReference type="HOGENOM" id="CLU_2923880_0_0_1"/>
<evidence type="ECO:0000313" key="2">
    <source>
        <dbReference type="Proteomes" id="UP000022910"/>
    </source>
</evidence>
<name>A0A015LES0_RHIIW</name>
<sequence>MLFLDCYGRLFGWEHMRYLLLPLGDYLKKDFQLGPAAVAWGTTTDGSVFEFKIKEGTYFRN</sequence>
<accession>A0A015LES0</accession>
<organism evidence="1 2">
    <name type="scientific">Rhizophagus irregularis (strain DAOM 197198w)</name>
    <name type="common">Glomus intraradices</name>
    <dbReference type="NCBI Taxonomy" id="1432141"/>
    <lineage>
        <taxon>Eukaryota</taxon>
        <taxon>Fungi</taxon>
        <taxon>Fungi incertae sedis</taxon>
        <taxon>Mucoromycota</taxon>
        <taxon>Glomeromycotina</taxon>
        <taxon>Glomeromycetes</taxon>
        <taxon>Glomerales</taxon>
        <taxon>Glomeraceae</taxon>
        <taxon>Rhizophagus</taxon>
    </lineage>
</organism>
<reference evidence="1 2" key="1">
    <citation type="submission" date="2014-02" db="EMBL/GenBank/DDBJ databases">
        <title>Single nucleus genome sequencing reveals high similarity among nuclei of an endomycorrhizal fungus.</title>
        <authorList>
            <person name="Lin K."/>
            <person name="Geurts R."/>
            <person name="Zhang Z."/>
            <person name="Limpens E."/>
            <person name="Saunders D.G."/>
            <person name="Mu D."/>
            <person name="Pang E."/>
            <person name="Cao H."/>
            <person name="Cha H."/>
            <person name="Lin T."/>
            <person name="Zhou Q."/>
            <person name="Shang Y."/>
            <person name="Li Y."/>
            <person name="Ivanov S."/>
            <person name="Sharma T."/>
            <person name="Velzen R.V."/>
            <person name="Ruijter N.D."/>
            <person name="Aanen D.K."/>
            <person name="Win J."/>
            <person name="Kamoun S."/>
            <person name="Bisseling T."/>
            <person name="Huang S."/>
        </authorList>
    </citation>
    <scope>NUCLEOTIDE SEQUENCE [LARGE SCALE GENOMIC DNA]</scope>
    <source>
        <strain evidence="2">DAOM197198w</strain>
    </source>
</reference>
<dbReference type="Proteomes" id="UP000022910">
    <property type="component" value="Unassembled WGS sequence"/>
</dbReference>
<proteinExistence type="predicted"/>
<dbReference type="EMBL" id="JEMT01009570">
    <property type="protein sequence ID" value="EXX78134.1"/>
    <property type="molecule type" value="Genomic_DNA"/>
</dbReference>
<dbReference type="AlphaFoldDB" id="A0A015LES0"/>
<evidence type="ECO:0000313" key="1">
    <source>
        <dbReference type="EMBL" id="EXX78134.1"/>
    </source>
</evidence>